<comment type="cofactor">
    <cofactor evidence="1">
        <name>FAD</name>
        <dbReference type="ChEBI" id="CHEBI:57692"/>
    </cofactor>
</comment>
<comment type="caution">
    <text evidence="8">The sequence shown here is derived from an EMBL/GenBank/DDBJ whole genome shotgun (WGS) entry which is preliminary data.</text>
</comment>
<evidence type="ECO:0008006" key="10">
    <source>
        <dbReference type="Google" id="ProtNLM"/>
    </source>
</evidence>
<dbReference type="InterPro" id="IPR036188">
    <property type="entry name" value="FAD/NAD-bd_sf"/>
</dbReference>
<dbReference type="GO" id="GO:0008734">
    <property type="term" value="F:L-aspartate oxidase activity"/>
    <property type="evidence" value="ECO:0007669"/>
    <property type="project" value="InterPro"/>
</dbReference>
<dbReference type="Pfam" id="PF00890">
    <property type="entry name" value="FAD_binding_2"/>
    <property type="match status" value="1"/>
</dbReference>
<keyword evidence="9" id="KW-1185">Reference proteome</keyword>
<dbReference type="Pfam" id="PF02910">
    <property type="entry name" value="Succ_DH_flav_C"/>
    <property type="match status" value="1"/>
</dbReference>
<dbReference type="Proteomes" id="UP000467840">
    <property type="component" value="Chromosome 17"/>
</dbReference>
<proteinExistence type="inferred from homology"/>
<dbReference type="Pfam" id="PF00657">
    <property type="entry name" value="Lipase_GDSL"/>
    <property type="match status" value="1"/>
</dbReference>
<dbReference type="SUPFAM" id="SSF51905">
    <property type="entry name" value="FAD/NAD(P)-binding domain"/>
    <property type="match status" value="1"/>
</dbReference>
<evidence type="ECO:0000256" key="5">
    <source>
        <dbReference type="ARBA" id="ARBA00023002"/>
    </source>
</evidence>
<feature type="domain" description="FAD-dependent oxidoreductase 2 FAD-binding" evidence="6">
    <location>
        <begin position="2"/>
        <end position="166"/>
    </location>
</feature>
<dbReference type="InterPro" id="IPR005288">
    <property type="entry name" value="NadB"/>
</dbReference>
<dbReference type="PANTHER" id="PTHR42716">
    <property type="entry name" value="L-ASPARTATE OXIDASE"/>
    <property type="match status" value="1"/>
</dbReference>
<dbReference type="Gene3D" id="3.50.50.60">
    <property type="entry name" value="FAD/NAD(P)-binding domain"/>
    <property type="match status" value="1"/>
</dbReference>
<dbReference type="GO" id="GO:0009435">
    <property type="term" value="P:NAD+ biosynthetic process"/>
    <property type="evidence" value="ECO:0007669"/>
    <property type="project" value="InterPro"/>
</dbReference>
<dbReference type="Gene3D" id="3.40.50.1110">
    <property type="entry name" value="SGNH hydrolase"/>
    <property type="match status" value="1"/>
</dbReference>
<dbReference type="AlphaFoldDB" id="A0A6A6M4F2"/>
<evidence type="ECO:0000256" key="2">
    <source>
        <dbReference type="ARBA" id="ARBA00008668"/>
    </source>
</evidence>
<dbReference type="PANTHER" id="PTHR42716:SF2">
    <property type="entry name" value="L-ASPARTATE OXIDASE, CHLOROPLASTIC"/>
    <property type="match status" value="1"/>
</dbReference>
<protein>
    <recommendedName>
        <fullName evidence="10">L-aspartate oxidase</fullName>
    </recommendedName>
</protein>
<sequence length="564" mass="62292">MGAMFDHGEDGNLHLAREGGHSHHRIVHAADMTGREIERALLEAVVNDPNISMFEHHFAIDLLTSQDGPDTVCHGVDTMNTETQEVIRFISKVTLLASGGAGHIYPSTTNPPVATGDGIAMAHRAQAVVSNMEFVQFHPTALADEGLPVKPNKARENAFLITEAVRVVPNSLGSDVIDNILKTTVKVRKELQSIMWKYVGIVRSTTRLETAVGKISELESQWEKHLFEQGWEQTMVGLEAGEMRNLFCCAKLVSSALARHESRGLHYTIDFPHVEETEYLGLPYVSAYLDSIGTKFAHGANFASAGSSIRLGPRSPFFLALQVSQFIQFKARTTQLYKNSSNNGSLPNPKDFRKALYTFDIGQNDIIFGFMNTTENQVPVTFPDILSQFSQAVLRLYGEGARAFLVHNVGPIGCLPFGAAMFPPKNATLDKNRCAVAQNDAVHEFNRQLKDTVVQLKKQLPQAAITYVDVYKVKFSLIDDARNQGFEDPWNFCCGILEPKLVLFCGTKSEDKNNSRTATACPDPQKHISWDGVHFSEAANQWVVKRLFDGSASDPSVPLNQACP</sequence>
<dbReference type="SUPFAM" id="SSF46977">
    <property type="entry name" value="Succinate dehydrogenase/fumarate reductase flavoprotein C-terminal domain"/>
    <property type="match status" value="1"/>
</dbReference>
<dbReference type="InterPro" id="IPR001087">
    <property type="entry name" value="GDSL"/>
</dbReference>
<accession>A0A6A6M4F2</accession>
<evidence type="ECO:0000259" key="6">
    <source>
        <dbReference type="Pfam" id="PF00890"/>
    </source>
</evidence>
<organism evidence="8 9">
    <name type="scientific">Hevea brasiliensis</name>
    <name type="common">Para rubber tree</name>
    <name type="synonym">Siphonia brasiliensis</name>
    <dbReference type="NCBI Taxonomy" id="3981"/>
    <lineage>
        <taxon>Eukaryota</taxon>
        <taxon>Viridiplantae</taxon>
        <taxon>Streptophyta</taxon>
        <taxon>Embryophyta</taxon>
        <taxon>Tracheophyta</taxon>
        <taxon>Spermatophyta</taxon>
        <taxon>Magnoliopsida</taxon>
        <taxon>eudicotyledons</taxon>
        <taxon>Gunneridae</taxon>
        <taxon>Pentapetalae</taxon>
        <taxon>rosids</taxon>
        <taxon>fabids</taxon>
        <taxon>Malpighiales</taxon>
        <taxon>Euphorbiaceae</taxon>
        <taxon>Crotonoideae</taxon>
        <taxon>Micrandreae</taxon>
        <taxon>Hevea</taxon>
    </lineage>
</organism>
<keyword evidence="4" id="KW-0274">FAD</keyword>
<dbReference type="InterPro" id="IPR037099">
    <property type="entry name" value="Fum_R/Succ_DH_flav-like_C_sf"/>
</dbReference>
<gene>
    <name evidence="8" type="ORF">GH714_010423</name>
</gene>
<feature type="domain" description="Fumarate reductase/succinate dehydrogenase flavoprotein-like C-terminal" evidence="7">
    <location>
        <begin position="188"/>
        <end position="280"/>
    </location>
</feature>
<evidence type="ECO:0000313" key="9">
    <source>
        <dbReference type="Proteomes" id="UP000467840"/>
    </source>
</evidence>
<name>A0A6A6M4F2_HEVBR</name>
<dbReference type="InterPro" id="IPR036514">
    <property type="entry name" value="SGNH_hydro_sf"/>
</dbReference>
<reference evidence="8 9" key="1">
    <citation type="journal article" date="2020" name="Mol. Plant">
        <title>The Chromosome-Based Rubber Tree Genome Provides New Insights into Spurge Genome Evolution and Rubber Biosynthesis.</title>
        <authorList>
            <person name="Liu J."/>
            <person name="Shi C."/>
            <person name="Shi C.C."/>
            <person name="Li W."/>
            <person name="Zhang Q.J."/>
            <person name="Zhang Y."/>
            <person name="Li K."/>
            <person name="Lu H.F."/>
            <person name="Shi C."/>
            <person name="Zhu S.T."/>
            <person name="Xiao Z.Y."/>
            <person name="Nan H."/>
            <person name="Yue Y."/>
            <person name="Zhu X.G."/>
            <person name="Wu Y."/>
            <person name="Hong X.N."/>
            <person name="Fan G.Y."/>
            <person name="Tong Y."/>
            <person name="Zhang D."/>
            <person name="Mao C.L."/>
            <person name="Liu Y.L."/>
            <person name="Hao S.J."/>
            <person name="Liu W.Q."/>
            <person name="Lv M.Q."/>
            <person name="Zhang H.B."/>
            <person name="Liu Y."/>
            <person name="Hu-Tang G.R."/>
            <person name="Wang J.P."/>
            <person name="Wang J.H."/>
            <person name="Sun Y.H."/>
            <person name="Ni S.B."/>
            <person name="Chen W.B."/>
            <person name="Zhang X.C."/>
            <person name="Jiao Y.N."/>
            <person name="Eichler E.E."/>
            <person name="Li G.H."/>
            <person name="Liu X."/>
            <person name="Gao L.Z."/>
        </authorList>
    </citation>
    <scope>NUCLEOTIDE SEQUENCE [LARGE SCALE GENOMIC DNA]</scope>
    <source>
        <strain evidence="9">cv. GT1</strain>
        <tissue evidence="8">Leaf</tissue>
    </source>
</reference>
<evidence type="ECO:0000313" key="8">
    <source>
        <dbReference type="EMBL" id="KAF2308540.1"/>
    </source>
</evidence>
<evidence type="ECO:0000256" key="1">
    <source>
        <dbReference type="ARBA" id="ARBA00001974"/>
    </source>
</evidence>
<dbReference type="InterPro" id="IPR003953">
    <property type="entry name" value="FAD-dep_OxRdtase_2_FAD-bd"/>
</dbReference>
<dbReference type="InterPro" id="IPR015939">
    <property type="entry name" value="Fum_Rdtase/Succ_DH_flav-like_C"/>
</dbReference>
<dbReference type="GO" id="GO:0016788">
    <property type="term" value="F:hydrolase activity, acting on ester bonds"/>
    <property type="evidence" value="ECO:0007669"/>
    <property type="project" value="InterPro"/>
</dbReference>
<keyword evidence="5" id="KW-0560">Oxidoreductase</keyword>
<evidence type="ECO:0000256" key="3">
    <source>
        <dbReference type="ARBA" id="ARBA00022630"/>
    </source>
</evidence>
<keyword evidence="3" id="KW-0285">Flavoprotein</keyword>
<evidence type="ECO:0000259" key="7">
    <source>
        <dbReference type="Pfam" id="PF02910"/>
    </source>
</evidence>
<evidence type="ECO:0000256" key="4">
    <source>
        <dbReference type="ARBA" id="ARBA00022827"/>
    </source>
</evidence>
<comment type="similarity">
    <text evidence="2">Belongs to the 'GDSL' lipolytic enzyme family.</text>
</comment>
<dbReference type="Gene3D" id="1.20.58.100">
    <property type="entry name" value="Fumarate reductase/succinate dehydrogenase flavoprotein-like, C-terminal domain"/>
    <property type="match status" value="1"/>
</dbReference>
<dbReference type="EMBL" id="JAAGAX010000007">
    <property type="protein sequence ID" value="KAF2308540.1"/>
    <property type="molecule type" value="Genomic_DNA"/>
</dbReference>